<evidence type="ECO:0000313" key="3">
    <source>
        <dbReference type="Proteomes" id="UP000283210"/>
    </source>
</evidence>
<dbReference type="SUPFAM" id="SSF48371">
    <property type="entry name" value="ARM repeat"/>
    <property type="match status" value="1"/>
</dbReference>
<dbReference type="AlphaFoldDB" id="A0A437DMQ1"/>
<evidence type="ECO:0000256" key="1">
    <source>
        <dbReference type="SAM" id="MobiDB-lite"/>
    </source>
</evidence>
<feature type="region of interest" description="Disordered" evidence="1">
    <location>
        <begin position="1"/>
        <end position="21"/>
    </location>
</feature>
<organism evidence="2 3">
    <name type="scientific">Oryzias javanicus</name>
    <name type="common">Javanese ricefish</name>
    <name type="synonym">Aplocheilus javanicus</name>
    <dbReference type="NCBI Taxonomy" id="123683"/>
    <lineage>
        <taxon>Eukaryota</taxon>
        <taxon>Metazoa</taxon>
        <taxon>Chordata</taxon>
        <taxon>Craniata</taxon>
        <taxon>Vertebrata</taxon>
        <taxon>Euteleostomi</taxon>
        <taxon>Actinopterygii</taxon>
        <taxon>Neopterygii</taxon>
        <taxon>Teleostei</taxon>
        <taxon>Neoteleostei</taxon>
        <taxon>Acanthomorphata</taxon>
        <taxon>Ovalentaria</taxon>
        <taxon>Atherinomorphae</taxon>
        <taxon>Beloniformes</taxon>
        <taxon>Adrianichthyidae</taxon>
        <taxon>Oryziinae</taxon>
        <taxon>Oryzias</taxon>
    </lineage>
</organism>
<dbReference type="GO" id="GO:0007076">
    <property type="term" value="P:mitotic chromosome condensation"/>
    <property type="evidence" value="ECO:0007669"/>
    <property type="project" value="InterPro"/>
</dbReference>
<dbReference type="GO" id="GO:0000793">
    <property type="term" value="C:condensed chromosome"/>
    <property type="evidence" value="ECO:0007669"/>
    <property type="project" value="TreeGrafter"/>
</dbReference>
<name>A0A437DMQ1_ORYJA</name>
<feature type="compositionally biased region" description="Basic and acidic residues" evidence="1">
    <location>
        <begin position="1"/>
        <end position="10"/>
    </location>
</feature>
<keyword evidence="3" id="KW-1185">Reference proteome</keyword>
<dbReference type="FunFam" id="1.25.10.10:FF:000461">
    <property type="entry name" value="Non-SMC condensin I complex, subunit G"/>
    <property type="match status" value="1"/>
</dbReference>
<reference evidence="2 3" key="1">
    <citation type="submission" date="2018-11" db="EMBL/GenBank/DDBJ databases">
        <authorList>
            <person name="Lopez-Roques C."/>
            <person name="Donnadieu C."/>
            <person name="Bouchez O."/>
            <person name="Klopp C."/>
            <person name="Cabau C."/>
            <person name="Zahm M."/>
        </authorList>
    </citation>
    <scope>NUCLEOTIDE SEQUENCE [LARGE SCALE GENOMIC DNA]</scope>
    <source>
        <strain evidence="2">RS831</strain>
        <tissue evidence="2">Whole body</tissue>
    </source>
</reference>
<dbReference type="InterPro" id="IPR011989">
    <property type="entry name" value="ARM-like"/>
</dbReference>
<dbReference type="GO" id="GO:0005737">
    <property type="term" value="C:cytoplasm"/>
    <property type="evidence" value="ECO:0007669"/>
    <property type="project" value="TreeGrafter"/>
</dbReference>
<evidence type="ECO:0000313" key="2">
    <source>
        <dbReference type="EMBL" id="RVE76277.1"/>
    </source>
</evidence>
<feature type="compositionally biased region" description="Acidic residues" evidence="1">
    <location>
        <begin position="129"/>
        <end position="148"/>
    </location>
</feature>
<dbReference type="EMBL" id="CM012437">
    <property type="protein sequence ID" value="RVE76277.1"/>
    <property type="molecule type" value="Genomic_DNA"/>
</dbReference>
<dbReference type="Gene3D" id="1.25.10.10">
    <property type="entry name" value="Leucine-rich Repeat Variant"/>
    <property type="match status" value="1"/>
</dbReference>
<sequence length="386" mass="44371">MPEEDPRLPEEEIVPPANSHGRQFFKKRKATKIFIGKRTQSNMTADNELEIKEAFQRAQKGHNNKAKLVASLKSRYNKLEDKTPFHEEFIRCLKYAMIVYKREPAVENVIEFAAKFATSFQSPPKPEGEDQQEEQEEEEEEEDEEEDDHPFLSFIFNFLLESHKANSHAVRFRVCQLINKLLGSMSENAQIDDDLFDRIHQAMLIRVTDKFPNVRIQAALAMTRLQQPKDPDCPTINAYMLILENDANAEVRRAVLSCIAMSPRTLPKVLKRTRDVKENVRKLAFQVLADKVHIKALSIAQRVSLLQQGLHDTSEAVRKVVCSRLLPAWLLRLDGNVIDLLHRLDVENCAETAMDTLKAIFESMPAEELLQNREQLDSSKVIQLTL</sequence>
<evidence type="ECO:0008006" key="4">
    <source>
        <dbReference type="Google" id="ProtNLM"/>
    </source>
</evidence>
<dbReference type="GO" id="GO:0000796">
    <property type="term" value="C:condensin complex"/>
    <property type="evidence" value="ECO:0007669"/>
    <property type="project" value="InterPro"/>
</dbReference>
<dbReference type="PANTHER" id="PTHR14418:SF5">
    <property type="entry name" value="CONDENSIN COMPLEX SUBUNIT 3"/>
    <property type="match status" value="1"/>
</dbReference>
<feature type="region of interest" description="Disordered" evidence="1">
    <location>
        <begin position="120"/>
        <end position="148"/>
    </location>
</feature>
<accession>A0A437DMQ1</accession>
<proteinExistence type="predicted"/>
<gene>
    <name evidence="2" type="ORF">OJAV_G00006650</name>
</gene>
<dbReference type="PANTHER" id="PTHR14418">
    <property type="entry name" value="CONDENSIN COMPLEX SUBUNIT 3-RELATED"/>
    <property type="match status" value="1"/>
</dbReference>
<reference evidence="2 3" key="2">
    <citation type="submission" date="2019-01" db="EMBL/GenBank/DDBJ databases">
        <title>A chromosome length genome reference of the Java medaka (oryzias javanicus).</title>
        <authorList>
            <person name="Herpin A."/>
            <person name="Takehana Y."/>
            <person name="Naruse K."/>
            <person name="Ansai S."/>
            <person name="Kawaguchi M."/>
        </authorList>
    </citation>
    <scope>NUCLEOTIDE SEQUENCE [LARGE SCALE GENOMIC DNA]</scope>
    <source>
        <strain evidence="2">RS831</strain>
        <tissue evidence="2">Whole body</tissue>
    </source>
</reference>
<protein>
    <recommendedName>
        <fullName evidence="4">Nuclear condensin complex subunit 3 C-terminal domain-containing protein</fullName>
    </recommendedName>
</protein>
<dbReference type="InterPro" id="IPR016024">
    <property type="entry name" value="ARM-type_fold"/>
</dbReference>
<dbReference type="Proteomes" id="UP000283210">
    <property type="component" value="Chromosome 1"/>
</dbReference>
<dbReference type="InterPro" id="IPR027165">
    <property type="entry name" value="CND3"/>
</dbReference>
<dbReference type="OrthoDB" id="8926905at2759"/>